<dbReference type="InterPro" id="IPR017972">
    <property type="entry name" value="Cyt_P450_CS"/>
</dbReference>
<dbReference type="Proteomes" id="UP000481583">
    <property type="component" value="Unassembled WGS sequence"/>
</dbReference>
<dbReference type="RefSeq" id="WP_165241343.1">
    <property type="nucleotide sequence ID" value="NZ_JAAKZV010000170.1"/>
</dbReference>
<organism evidence="9 10">
    <name type="scientific">Streptomyces coryli</name>
    <dbReference type="NCBI Taxonomy" id="1128680"/>
    <lineage>
        <taxon>Bacteria</taxon>
        <taxon>Bacillati</taxon>
        <taxon>Actinomycetota</taxon>
        <taxon>Actinomycetes</taxon>
        <taxon>Kitasatosporales</taxon>
        <taxon>Streptomycetaceae</taxon>
        <taxon>Streptomyces</taxon>
    </lineage>
</organism>
<evidence type="ECO:0000313" key="9">
    <source>
        <dbReference type="EMBL" id="NGN67899.1"/>
    </source>
</evidence>
<keyword evidence="4 7" id="KW-0560">Oxidoreductase</keyword>
<dbReference type="GO" id="GO:0020037">
    <property type="term" value="F:heme binding"/>
    <property type="evidence" value="ECO:0007669"/>
    <property type="project" value="InterPro"/>
</dbReference>
<dbReference type="InterPro" id="IPR002397">
    <property type="entry name" value="Cyt_P450_B"/>
</dbReference>
<keyword evidence="2 7" id="KW-0349">Heme</keyword>
<dbReference type="FunFam" id="1.10.630.10:FF:000018">
    <property type="entry name" value="Cytochrome P450 monooxygenase"/>
    <property type="match status" value="1"/>
</dbReference>
<sequence>MIEETAEKTCPAGTPPGPEREPAVRDWPVVDLPALRSDPLFDELLAEEPVTRIKLPFGEGHAWLVTRYEDVKQVTSDPRFSRAEVVGRDVTRSIPAPVAAQKASLQYLDPPDHTRLRKVVARAFTARSMRRLRPMVEAAAERLLDEMERQGAPADVVTYLNKPFPEAVVSDLLGVPESDRPALGALGEQILTADADGEARMKARAAARQVVVDLLARRRAEPSEDLGGVLAEAAAQQEISEDEAISLATAIWISGGHAVTNNTANMVYALLTHPAQLARLRAEPELMPQAVDELLRYVPHRNGVGIPRIATEDVEVGGVLIKAGEVIYNSYLAANRDPGAFPDPHTLDFARPPLSHLSFGHGPHHCLAAALARMESEVLLSALLTRFPDLRLAVRADDIEWHTRTLIRGPKALPVAW</sequence>
<name>A0A6G4U6N5_9ACTN</name>
<keyword evidence="5 7" id="KW-0408">Iron</keyword>
<reference evidence="9 10" key="1">
    <citation type="submission" date="2020-02" db="EMBL/GenBank/DDBJ databases">
        <title>Whole-genome analyses of novel actinobacteria.</title>
        <authorList>
            <person name="Sahin N."/>
        </authorList>
    </citation>
    <scope>NUCLEOTIDE SEQUENCE [LARGE SCALE GENOMIC DNA]</scope>
    <source>
        <strain evidence="9 10">A7024</strain>
    </source>
</reference>
<keyword evidence="3 7" id="KW-0479">Metal-binding</keyword>
<dbReference type="GO" id="GO:0004497">
    <property type="term" value="F:monooxygenase activity"/>
    <property type="evidence" value="ECO:0007669"/>
    <property type="project" value="UniProtKB-KW"/>
</dbReference>
<dbReference type="PROSITE" id="PS00086">
    <property type="entry name" value="CYTOCHROME_P450"/>
    <property type="match status" value="1"/>
</dbReference>
<protein>
    <submittedName>
        <fullName evidence="9">Cytochrome P450</fullName>
    </submittedName>
</protein>
<keyword evidence="6 7" id="KW-0503">Monooxygenase</keyword>
<proteinExistence type="inferred from homology"/>
<dbReference type="PRINTS" id="PR00359">
    <property type="entry name" value="BP450"/>
</dbReference>
<dbReference type="Gene3D" id="1.10.630.10">
    <property type="entry name" value="Cytochrome P450"/>
    <property type="match status" value="1"/>
</dbReference>
<evidence type="ECO:0000256" key="2">
    <source>
        <dbReference type="ARBA" id="ARBA00022617"/>
    </source>
</evidence>
<dbReference type="GO" id="GO:0016705">
    <property type="term" value="F:oxidoreductase activity, acting on paired donors, with incorporation or reduction of molecular oxygen"/>
    <property type="evidence" value="ECO:0007669"/>
    <property type="project" value="InterPro"/>
</dbReference>
<evidence type="ECO:0000256" key="1">
    <source>
        <dbReference type="ARBA" id="ARBA00010617"/>
    </source>
</evidence>
<evidence type="ECO:0000256" key="7">
    <source>
        <dbReference type="RuleBase" id="RU000461"/>
    </source>
</evidence>
<evidence type="ECO:0000256" key="6">
    <source>
        <dbReference type="ARBA" id="ARBA00023033"/>
    </source>
</evidence>
<evidence type="ECO:0000256" key="8">
    <source>
        <dbReference type="SAM" id="MobiDB-lite"/>
    </source>
</evidence>
<dbReference type="PANTHER" id="PTHR46696:SF1">
    <property type="entry name" value="CYTOCHROME P450 YJIB-RELATED"/>
    <property type="match status" value="1"/>
</dbReference>
<dbReference type="AlphaFoldDB" id="A0A6G4U6N5"/>
<comment type="similarity">
    <text evidence="1 7">Belongs to the cytochrome P450 family.</text>
</comment>
<dbReference type="PANTHER" id="PTHR46696">
    <property type="entry name" value="P450, PUTATIVE (EUROFUNG)-RELATED"/>
    <property type="match status" value="1"/>
</dbReference>
<gene>
    <name evidence="9" type="ORF">G5C51_28870</name>
</gene>
<evidence type="ECO:0000256" key="5">
    <source>
        <dbReference type="ARBA" id="ARBA00023004"/>
    </source>
</evidence>
<evidence type="ECO:0000313" key="10">
    <source>
        <dbReference type="Proteomes" id="UP000481583"/>
    </source>
</evidence>
<dbReference type="InterPro" id="IPR001128">
    <property type="entry name" value="Cyt_P450"/>
</dbReference>
<evidence type="ECO:0000256" key="3">
    <source>
        <dbReference type="ARBA" id="ARBA00022723"/>
    </source>
</evidence>
<dbReference type="GO" id="GO:0005506">
    <property type="term" value="F:iron ion binding"/>
    <property type="evidence" value="ECO:0007669"/>
    <property type="project" value="InterPro"/>
</dbReference>
<dbReference type="Pfam" id="PF00067">
    <property type="entry name" value="p450"/>
    <property type="match status" value="1"/>
</dbReference>
<dbReference type="InterPro" id="IPR036396">
    <property type="entry name" value="Cyt_P450_sf"/>
</dbReference>
<accession>A0A6G4U6N5</accession>
<comment type="caution">
    <text evidence="9">The sequence shown here is derived from an EMBL/GenBank/DDBJ whole genome shotgun (WGS) entry which is preliminary data.</text>
</comment>
<dbReference type="EMBL" id="JAAKZV010000170">
    <property type="protein sequence ID" value="NGN67899.1"/>
    <property type="molecule type" value="Genomic_DNA"/>
</dbReference>
<dbReference type="CDD" id="cd11031">
    <property type="entry name" value="Cyp158A-like"/>
    <property type="match status" value="1"/>
</dbReference>
<feature type="region of interest" description="Disordered" evidence="8">
    <location>
        <begin position="1"/>
        <end position="24"/>
    </location>
</feature>
<dbReference type="SUPFAM" id="SSF48264">
    <property type="entry name" value="Cytochrome P450"/>
    <property type="match status" value="1"/>
</dbReference>
<evidence type="ECO:0000256" key="4">
    <source>
        <dbReference type="ARBA" id="ARBA00023002"/>
    </source>
</evidence>
<keyword evidence="10" id="KW-1185">Reference proteome</keyword>